<dbReference type="PRINTS" id="PR00320">
    <property type="entry name" value="GPROTEINBRPT"/>
</dbReference>
<keyword evidence="4" id="KW-0539">Nucleus</keyword>
<gene>
    <name evidence="9" type="primary">UTP13</name>
    <name evidence="9" type="ORF">HETSPECPRED_006183</name>
</gene>
<dbReference type="InterPro" id="IPR036322">
    <property type="entry name" value="WD40_repeat_dom_sf"/>
</dbReference>
<comment type="caution">
    <text evidence="9">The sequence shown here is derived from an EMBL/GenBank/DDBJ whole genome shotgun (WGS) entry which is preliminary data.</text>
</comment>
<dbReference type="CDD" id="cd00200">
    <property type="entry name" value="WD40"/>
    <property type="match status" value="1"/>
</dbReference>
<dbReference type="InterPro" id="IPR001680">
    <property type="entry name" value="WD40_rpt"/>
</dbReference>
<evidence type="ECO:0000313" key="10">
    <source>
        <dbReference type="Proteomes" id="UP000664521"/>
    </source>
</evidence>
<evidence type="ECO:0000256" key="5">
    <source>
        <dbReference type="ARBA" id="ARBA00037338"/>
    </source>
</evidence>
<reference evidence="9" key="1">
    <citation type="submission" date="2021-03" db="EMBL/GenBank/DDBJ databases">
        <authorList>
            <person name="Tagirdzhanova G."/>
        </authorList>
    </citation>
    <scope>NUCLEOTIDE SEQUENCE</scope>
</reference>
<dbReference type="GO" id="GO:0030686">
    <property type="term" value="C:90S preribosome"/>
    <property type="evidence" value="ECO:0007669"/>
    <property type="project" value="TreeGrafter"/>
</dbReference>
<evidence type="ECO:0000256" key="1">
    <source>
        <dbReference type="ARBA" id="ARBA00004604"/>
    </source>
</evidence>
<dbReference type="InterPro" id="IPR013934">
    <property type="entry name" value="Utp13_C"/>
</dbReference>
<evidence type="ECO:0000259" key="8">
    <source>
        <dbReference type="Pfam" id="PF08625"/>
    </source>
</evidence>
<evidence type="ECO:0000256" key="7">
    <source>
        <dbReference type="SAM" id="MobiDB-lite"/>
    </source>
</evidence>
<comment type="subcellular location">
    <subcellularLocation>
        <location evidence="1">Nucleus</location>
        <location evidence="1">Nucleolus</location>
    </subcellularLocation>
</comment>
<evidence type="ECO:0000256" key="2">
    <source>
        <dbReference type="ARBA" id="ARBA00022574"/>
    </source>
</evidence>
<feature type="region of interest" description="Disordered" evidence="7">
    <location>
        <begin position="170"/>
        <end position="211"/>
    </location>
</feature>
<name>A0A8H3EJE9_9LECA</name>
<feature type="compositionally biased region" description="Polar residues" evidence="7">
    <location>
        <begin position="193"/>
        <end position="206"/>
    </location>
</feature>
<comment type="function">
    <text evidence="5">Component of the ASTRA complex involved in chromatin remodeling.</text>
</comment>
<dbReference type="Pfam" id="PF00400">
    <property type="entry name" value="WD40"/>
    <property type="match status" value="10"/>
</dbReference>
<feature type="repeat" description="WD" evidence="6">
    <location>
        <begin position="120"/>
        <end position="146"/>
    </location>
</feature>
<dbReference type="OrthoDB" id="5414888at2759"/>
<dbReference type="InterPro" id="IPR020472">
    <property type="entry name" value="WD40_PAC1"/>
</dbReference>
<feature type="repeat" description="WD" evidence="6">
    <location>
        <begin position="209"/>
        <end position="231"/>
    </location>
</feature>
<dbReference type="PANTHER" id="PTHR19854">
    <property type="entry name" value="TRANSDUCIN BETA-LIKE 3"/>
    <property type="match status" value="1"/>
</dbReference>
<dbReference type="EMBL" id="CAJPDS010000004">
    <property type="protein sequence ID" value="CAF9906438.1"/>
    <property type="molecule type" value="Genomic_DNA"/>
</dbReference>
<accession>A0A8H3EJE9</accession>
<evidence type="ECO:0000313" key="9">
    <source>
        <dbReference type="EMBL" id="CAF9906438.1"/>
    </source>
</evidence>
<keyword evidence="3" id="KW-0677">Repeat</keyword>
<dbReference type="Proteomes" id="UP000664521">
    <property type="component" value="Unassembled WGS sequence"/>
</dbReference>
<evidence type="ECO:0000256" key="6">
    <source>
        <dbReference type="PROSITE-ProRule" id="PRU00221"/>
    </source>
</evidence>
<dbReference type="AlphaFoldDB" id="A0A8H3EJE9"/>
<dbReference type="PROSITE" id="PS50294">
    <property type="entry name" value="WD_REPEATS_REGION"/>
    <property type="match status" value="4"/>
</dbReference>
<keyword evidence="10" id="KW-1185">Reference proteome</keyword>
<feature type="repeat" description="WD" evidence="6">
    <location>
        <begin position="698"/>
        <end position="739"/>
    </location>
</feature>
<dbReference type="PROSITE" id="PS00678">
    <property type="entry name" value="WD_REPEATS_1"/>
    <property type="match status" value="3"/>
</dbReference>
<dbReference type="InterPro" id="IPR015943">
    <property type="entry name" value="WD40/YVTN_repeat-like_dom_sf"/>
</dbReference>
<dbReference type="GO" id="GO:0034511">
    <property type="term" value="F:U3 snoRNA binding"/>
    <property type="evidence" value="ECO:0007669"/>
    <property type="project" value="TreeGrafter"/>
</dbReference>
<dbReference type="SUPFAM" id="SSF50978">
    <property type="entry name" value="WD40 repeat-like"/>
    <property type="match status" value="2"/>
</dbReference>
<dbReference type="GO" id="GO:0000480">
    <property type="term" value="P:endonucleolytic cleavage in 5'-ETS of tricistronic rRNA transcript (SSU-rRNA, 5.8S rRNA, LSU-rRNA)"/>
    <property type="evidence" value="ECO:0007669"/>
    <property type="project" value="TreeGrafter"/>
</dbReference>
<evidence type="ECO:0000256" key="3">
    <source>
        <dbReference type="ARBA" id="ARBA00022737"/>
    </source>
</evidence>
<feature type="domain" description="U3 small nucleolar RNA-associated protein 13 C-terminal" evidence="8">
    <location>
        <begin position="751"/>
        <end position="894"/>
    </location>
</feature>
<dbReference type="PANTHER" id="PTHR19854:SF15">
    <property type="entry name" value="TRANSDUCIN BETA-LIKE PROTEIN 3"/>
    <property type="match status" value="1"/>
</dbReference>
<sequence>MFSRRNALSTTFDPERTIQPIYTGGDVTLDDTGRILATCLGEDVAVTNLNTGRLLAKIEGDGEVVTALLSSNFFMCVHAFMLMHLSSNTVSFTSDHMLALSIYANLCILFCRKSGEPTGSGTLVGTGGADGTVKVWDIRGGYVTHTFRAHTQVISALHFFEHSNHGIERLSTDKSKRKRNIRPPGSNDDQAETETSLSNINDSNVTPHLASGGDDGKIKVWSLAKRVAVATMDSHVSIIRGIRYSDSLKVLVSASRDRTLTLWSTRDWSMTMVIPVMEAVEAVGFLSSNNLMYTGGENGRLRIWDCRSGRELSAEQEAESESDGILHVLYNAKLKFLLVVTAGQSLVLYSTAGLDELVPSPGVIATLPILRRISGTHDEIIDMALVTQQRSLLAIATNTEAIRLVNLSTGSIDQPERFSATYFGADVAFLKGHEDIIICMDVDWSGCWLATGAKDDTARLWSIDHHNGIYRCVATFTGHAESLGAVCLPQNQPPSESAAYKQPLDHPPSFLLSGSQDRTVKRWDIRKILAPNPNTSWTRALYTRKAHDKDINAISVNHSSNLFASASQDRTVKIWSVEEGEVQGVLRGHRRGVWSVRFAPKDTPTITGNNGPANVSRGLILSASGDKTVKIWSLTDYSCLRTFEGHTNSVLKVLWMPLPDRSNSSNNASRRPLQIASAGSDGLVKVWDVNTGEVSCTLDNHIDRVWALTIDPENGMLVSGGGDSVVTFWKNTTTDTIAATAAVSIQRVEQEQQLQNYIHHGNYREAILLALELDHPARLLTLMQNVTATSPPEEGSLSGVHAVDEVLRSLSDGQLLILMQRLRDWNTNARTAIVAQRILGVIVRSYSTTKLAGLRGRGWKDVLEALRVYTERHYRRIEELVDESYLVEYTLGEMEEVTGNDIGKGKQKLDGDSDMIMV</sequence>
<proteinExistence type="predicted"/>
<keyword evidence="2 6" id="KW-0853">WD repeat</keyword>
<dbReference type="Gene3D" id="2.130.10.10">
    <property type="entry name" value="YVTN repeat-like/Quinoprotein amine dehydrogenase"/>
    <property type="match status" value="5"/>
</dbReference>
<dbReference type="GO" id="GO:0000472">
    <property type="term" value="P:endonucleolytic cleavage to generate mature 5'-end of SSU-rRNA from (SSU-rRNA, 5.8S rRNA, LSU-rRNA)"/>
    <property type="evidence" value="ECO:0007669"/>
    <property type="project" value="TreeGrafter"/>
</dbReference>
<feature type="repeat" description="WD" evidence="6">
    <location>
        <begin position="509"/>
        <end position="526"/>
    </location>
</feature>
<feature type="repeat" description="WD" evidence="6">
    <location>
        <begin position="280"/>
        <end position="314"/>
    </location>
</feature>
<protein>
    <submittedName>
        <fullName evidence="9">U3 small nucleolar RNA-associated protein 13</fullName>
    </submittedName>
</protein>
<feature type="repeat" description="WD" evidence="6">
    <location>
        <begin position="232"/>
        <end position="273"/>
    </location>
</feature>
<feature type="repeat" description="WD" evidence="6">
    <location>
        <begin position="544"/>
        <end position="585"/>
    </location>
</feature>
<dbReference type="PROSITE" id="PS50082">
    <property type="entry name" value="WD_REPEATS_2"/>
    <property type="match status" value="10"/>
</dbReference>
<dbReference type="SMART" id="SM00320">
    <property type="entry name" value="WD40"/>
    <property type="match status" value="11"/>
</dbReference>
<dbReference type="InterPro" id="IPR019775">
    <property type="entry name" value="WD40_repeat_CS"/>
</dbReference>
<feature type="repeat" description="WD" evidence="6">
    <location>
        <begin position="430"/>
        <end position="471"/>
    </location>
</feature>
<dbReference type="Pfam" id="PF08625">
    <property type="entry name" value="Utp13"/>
    <property type="match status" value="1"/>
</dbReference>
<feature type="repeat" description="WD" evidence="6">
    <location>
        <begin position="675"/>
        <end position="697"/>
    </location>
</feature>
<feature type="repeat" description="WD" evidence="6">
    <location>
        <begin position="619"/>
        <end position="642"/>
    </location>
</feature>
<organism evidence="9 10">
    <name type="scientific">Heterodermia speciosa</name>
    <dbReference type="NCBI Taxonomy" id="116794"/>
    <lineage>
        <taxon>Eukaryota</taxon>
        <taxon>Fungi</taxon>
        <taxon>Dikarya</taxon>
        <taxon>Ascomycota</taxon>
        <taxon>Pezizomycotina</taxon>
        <taxon>Lecanoromycetes</taxon>
        <taxon>OSLEUM clade</taxon>
        <taxon>Lecanoromycetidae</taxon>
        <taxon>Caliciales</taxon>
        <taxon>Physciaceae</taxon>
        <taxon>Heterodermia</taxon>
    </lineage>
</organism>
<evidence type="ECO:0000256" key="4">
    <source>
        <dbReference type="ARBA" id="ARBA00023242"/>
    </source>
</evidence>
<dbReference type="GO" id="GO:0032040">
    <property type="term" value="C:small-subunit processome"/>
    <property type="evidence" value="ECO:0007669"/>
    <property type="project" value="InterPro"/>
</dbReference>